<protein>
    <submittedName>
        <fullName evidence="1">Uncharacterized protein</fullName>
    </submittedName>
</protein>
<organism evidence="1 2">
    <name type="scientific">Variovorax ginsengisoli</name>
    <dbReference type="NCBI Taxonomy" id="363844"/>
    <lineage>
        <taxon>Bacteria</taxon>
        <taxon>Pseudomonadati</taxon>
        <taxon>Pseudomonadota</taxon>
        <taxon>Betaproteobacteria</taxon>
        <taxon>Burkholderiales</taxon>
        <taxon>Comamonadaceae</taxon>
        <taxon>Variovorax</taxon>
    </lineage>
</organism>
<dbReference type="Proteomes" id="UP001169027">
    <property type="component" value="Unassembled WGS sequence"/>
</dbReference>
<proteinExistence type="predicted"/>
<gene>
    <name evidence="1" type="ORF">Q2T77_20440</name>
</gene>
<dbReference type="RefSeq" id="WP_301812441.1">
    <property type="nucleotide sequence ID" value="NZ_JAUJZH010000015.1"/>
</dbReference>
<evidence type="ECO:0000313" key="1">
    <source>
        <dbReference type="EMBL" id="MDO1534664.1"/>
    </source>
</evidence>
<sequence>MIDDLEVDRDAIIDMHRFQNLTRLTAFVEAGEMTEAEAVSVHKAFMRSDALQTLVAIDVATVEAMLSGQVH</sequence>
<reference evidence="1" key="1">
    <citation type="submission" date="2023-06" db="EMBL/GenBank/DDBJ databases">
        <authorList>
            <person name="Jiang Y."/>
            <person name="Liu Q."/>
        </authorList>
    </citation>
    <scope>NUCLEOTIDE SEQUENCE</scope>
    <source>
        <strain evidence="1">CGMCC 1.12090</strain>
    </source>
</reference>
<accession>A0ABT8S8N7</accession>
<keyword evidence="2" id="KW-1185">Reference proteome</keyword>
<comment type="caution">
    <text evidence="1">The sequence shown here is derived from an EMBL/GenBank/DDBJ whole genome shotgun (WGS) entry which is preliminary data.</text>
</comment>
<evidence type="ECO:0000313" key="2">
    <source>
        <dbReference type="Proteomes" id="UP001169027"/>
    </source>
</evidence>
<dbReference type="EMBL" id="JAUKVY010000015">
    <property type="protein sequence ID" value="MDO1534664.1"/>
    <property type="molecule type" value="Genomic_DNA"/>
</dbReference>
<name>A0ABT8S8N7_9BURK</name>